<organism evidence="2 3">
    <name type="scientific">Marinicrinis lubricantis</name>
    <dbReference type="NCBI Taxonomy" id="2086470"/>
    <lineage>
        <taxon>Bacteria</taxon>
        <taxon>Bacillati</taxon>
        <taxon>Bacillota</taxon>
        <taxon>Bacilli</taxon>
        <taxon>Bacillales</taxon>
        <taxon>Paenibacillaceae</taxon>
    </lineage>
</organism>
<evidence type="ECO:0000259" key="1">
    <source>
        <dbReference type="Pfam" id="PF09992"/>
    </source>
</evidence>
<dbReference type="PANTHER" id="PTHR40446">
    <property type="entry name" value="N-ACETYLGLUCOSAMINE-1-PHOSPHODIESTER ALPHA-N-ACETYLGLUCOSAMINIDASE"/>
    <property type="match status" value="1"/>
</dbReference>
<dbReference type="EMBL" id="JBHSQV010000154">
    <property type="protein sequence ID" value="MFC5987176.1"/>
    <property type="molecule type" value="Genomic_DNA"/>
</dbReference>
<proteinExistence type="predicted"/>
<protein>
    <submittedName>
        <fullName evidence="2">Phosphodiester glycosidase family protein</fullName>
    </submittedName>
</protein>
<name>A0ABW1IQ66_9BACL</name>
<comment type="caution">
    <text evidence="2">The sequence shown here is derived from an EMBL/GenBank/DDBJ whole genome shotgun (WGS) entry which is preliminary data.</text>
</comment>
<gene>
    <name evidence="2" type="ORF">ACFPXP_12245</name>
</gene>
<dbReference type="GO" id="GO:0016798">
    <property type="term" value="F:hydrolase activity, acting on glycosyl bonds"/>
    <property type="evidence" value="ECO:0007669"/>
    <property type="project" value="UniProtKB-KW"/>
</dbReference>
<evidence type="ECO:0000313" key="3">
    <source>
        <dbReference type="Proteomes" id="UP001596250"/>
    </source>
</evidence>
<reference evidence="3" key="1">
    <citation type="journal article" date="2019" name="Int. J. Syst. Evol. Microbiol.">
        <title>The Global Catalogue of Microorganisms (GCM) 10K type strain sequencing project: providing services to taxonomists for standard genome sequencing and annotation.</title>
        <authorList>
            <consortium name="The Broad Institute Genomics Platform"/>
            <consortium name="The Broad Institute Genome Sequencing Center for Infectious Disease"/>
            <person name="Wu L."/>
            <person name="Ma J."/>
        </authorList>
    </citation>
    <scope>NUCLEOTIDE SEQUENCE [LARGE SCALE GENOMIC DNA]</scope>
    <source>
        <strain evidence="3">CCM 8749</strain>
    </source>
</reference>
<dbReference type="InterPro" id="IPR018711">
    <property type="entry name" value="NAGPA"/>
</dbReference>
<feature type="domain" description="Phosphodiester glycosidase" evidence="1">
    <location>
        <begin position="175"/>
        <end position="356"/>
    </location>
</feature>
<keyword evidence="2" id="KW-0378">Hydrolase</keyword>
<dbReference type="Proteomes" id="UP001596250">
    <property type="component" value="Unassembled WGS sequence"/>
</dbReference>
<keyword evidence="2" id="KW-0326">Glycosidase</keyword>
<evidence type="ECO:0000313" key="2">
    <source>
        <dbReference type="EMBL" id="MFC5987176.1"/>
    </source>
</evidence>
<dbReference type="RefSeq" id="WP_379894515.1">
    <property type="nucleotide sequence ID" value="NZ_CBCSCT010000051.1"/>
</dbReference>
<sequence length="357" mass="39558">MMTVKRLNRFMLLATAPFAGVLFWILLMNTQLLLTASDPKPLLSTTLSMQEKADEISVKLEDSEQMALNISQSMQKTIESYERITATVNDLYTTAAAQKDRPVLIYDQRITAKLGQRIGVITSPNIELELYPVKEKNYSGYAMKVHLKSADAMKMVLGKDQFGGSETTLQAVKRYGAIAGVNAGGFADSDGKRYPLSTTVLNGEYVSGFFPTYKDLFFVGINKALELVGGKFESREELDKQEPMFGASFVPILLKNGIQQEIPSKWLTSPKRAARTVIANYKHDRLLFVVVEGNDENGRTGATLPELQNYLSRLGVKDAYNLDGGGSTTLVWNGKVLNTPSDDGNLRPLATHFLFFK</sequence>
<dbReference type="PANTHER" id="PTHR40446:SF2">
    <property type="entry name" value="N-ACETYLGLUCOSAMINE-1-PHOSPHODIESTER ALPHA-N-ACETYLGLUCOSAMINIDASE"/>
    <property type="match status" value="1"/>
</dbReference>
<dbReference type="Pfam" id="PF09992">
    <property type="entry name" value="NAGPA"/>
    <property type="match status" value="1"/>
</dbReference>
<accession>A0ABW1IQ66</accession>
<keyword evidence="3" id="KW-1185">Reference proteome</keyword>